<dbReference type="PANTHER" id="PTHR30537">
    <property type="entry name" value="HTH-TYPE TRANSCRIPTIONAL REGULATOR"/>
    <property type="match status" value="1"/>
</dbReference>
<evidence type="ECO:0000256" key="4">
    <source>
        <dbReference type="ARBA" id="ARBA00023163"/>
    </source>
</evidence>
<protein>
    <submittedName>
        <fullName evidence="6">DNA-binding transcriptional LysR family regulator</fullName>
    </submittedName>
</protein>
<feature type="domain" description="HTH lysR-type" evidence="5">
    <location>
        <begin position="1"/>
        <end position="58"/>
    </location>
</feature>
<dbReference type="SUPFAM" id="SSF53850">
    <property type="entry name" value="Periplasmic binding protein-like II"/>
    <property type="match status" value="1"/>
</dbReference>
<comment type="similarity">
    <text evidence="1">Belongs to the LysR transcriptional regulatory family.</text>
</comment>
<dbReference type="RefSeq" id="WP_292302371.1">
    <property type="nucleotide sequence ID" value="NZ_JBEPLM010000008.1"/>
</dbReference>
<sequence>MNWDDLKYILAVARHGSLSAAARHLRTTQPTVGRRIAALESSLGVKLFRRLPGSLMLTEPGQAILAALERIEIEALAIERSVSGRDAGPTGVVRITAAEWFCARVLAPLCTELSDTYPDLSVELIGEPRPVNLARREADVAFRFVRFDQQEVIQTRLGGLGFGLYAAPEYIERCGTPEVDGGFRGHAIIAMRAEIGPIADLTWLGEVAHAAKIVLRTDSREAQARAALAGLGLACLPSLVGDGAAGLVRLKMPVPEREIWMGVHADARTTPRVQAAARVLAAGIRKLSAPWASVPNENA</sequence>
<gene>
    <name evidence="6" type="ORF">ABID26_004215</name>
</gene>
<keyword evidence="2" id="KW-0805">Transcription regulation</keyword>
<dbReference type="InterPro" id="IPR058163">
    <property type="entry name" value="LysR-type_TF_proteobact-type"/>
</dbReference>
<proteinExistence type="inferred from homology"/>
<dbReference type="EMBL" id="JBEPLM010000008">
    <property type="protein sequence ID" value="MET3594807.1"/>
    <property type="molecule type" value="Genomic_DNA"/>
</dbReference>
<evidence type="ECO:0000313" key="7">
    <source>
        <dbReference type="Proteomes" id="UP001549036"/>
    </source>
</evidence>
<dbReference type="InterPro" id="IPR036388">
    <property type="entry name" value="WH-like_DNA-bd_sf"/>
</dbReference>
<accession>A0ABV2HVZ6</accession>
<comment type="caution">
    <text evidence="6">The sequence shown here is derived from an EMBL/GenBank/DDBJ whole genome shotgun (WGS) entry which is preliminary data.</text>
</comment>
<dbReference type="InterPro" id="IPR036390">
    <property type="entry name" value="WH_DNA-bd_sf"/>
</dbReference>
<keyword evidence="3 6" id="KW-0238">DNA-binding</keyword>
<keyword evidence="7" id="KW-1185">Reference proteome</keyword>
<dbReference type="PRINTS" id="PR00039">
    <property type="entry name" value="HTHLYSR"/>
</dbReference>
<dbReference type="InterPro" id="IPR005119">
    <property type="entry name" value="LysR_subst-bd"/>
</dbReference>
<dbReference type="PROSITE" id="PS50931">
    <property type="entry name" value="HTH_LYSR"/>
    <property type="match status" value="1"/>
</dbReference>
<organism evidence="6 7">
    <name type="scientific">Mesorhizobium shonense</name>
    <dbReference type="NCBI Taxonomy" id="1209948"/>
    <lineage>
        <taxon>Bacteria</taxon>
        <taxon>Pseudomonadati</taxon>
        <taxon>Pseudomonadota</taxon>
        <taxon>Alphaproteobacteria</taxon>
        <taxon>Hyphomicrobiales</taxon>
        <taxon>Phyllobacteriaceae</taxon>
        <taxon>Mesorhizobium</taxon>
    </lineage>
</organism>
<reference evidence="6 7" key="1">
    <citation type="submission" date="2024-06" db="EMBL/GenBank/DDBJ databases">
        <title>Genomic Encyclopedia of Type Strains, Phase IV (KMG-IV): sequencing the most valuable type-strain genomes for metagenomic binning, comparative biology and taxonomic classification.</title>
        <authorList>
            <person name="Goeker M."/>
        </authorList>
    </citation>
    <scope>NUCLEOTIDE SEQUENCE [LARGE SCALE GENOMIC DNA]</scope>
    <source>
        <strain evidence="6 7">DSM 29846</strain>
    </source>
</reference>
<dbReference type="Pfam" id="PF03466">
    <property type="entry name" value="LysR_substrate"/>
    <property type="match status" value="1"/>
</dbReference>
<evidence type="ECO:0000313" key="6">
    <source>
        <dbReference type="EMBL" id="MET3594807.1"/>
    </source>
</evidence>
<dbReference type="InterPro" id="IPR000847">
    <property type="entry name" value="LysR_HTH_N"/>
</dbReference>
<keyword evidence="4" id="KW-0804">Transcription</keyword>
<dbReference type="Gene3D" id="1.10.10.10">
    <property type="entry name" value="Winged helix-like DNA-binding domain superfamily/Winged helix DNA-binding domain"/>
    <property type="match status" value="1"/>
</dbReference>
<name>A0ABV2HVZ6_9HYPH</name>
<evidence type="ECO:0000256" key="2">
    <source>
        <dbReference type="ARBA" id="ARBA00023015"/>
    </source>
</evidence>
<dbReference type="GO" id="GO:0003677">
    <property type="term" value="F:DNA binding"/>
    <property type="evidence" value="ECO:0007669"/>
    <property type="project" value="UniProtKB-KW"/>
</dbReference>
<dbReference type="PANTHER" id="PTHR30537:SF3">
    <property type="entry name" value="TRANSCRIPTIONAL REGULATORY PROTEIN"/>
    <property type="match status" value="1"/>
</dbReference>
<evidence type="ECO:0000256" key="1">
    <source>
        <dbReference type="ARBA" id="ARBA00009437"/>
    </source>
</evidence>
<dbReference type="SUPFAM" id="SSF46785">
    <property type="entry name" value="Winged helix' DNA-binding domain"/>
    <property type="match status" value="1"/>
</dbReference>
<dbReference type="Pfam" id="PF00126">
    <property type="entry name" value="HTH_1"/>
    <property type="match status" value="1"/>
</dbReference>
<dbReference type="Gene3D" id="3.40.190.290">
    <property type="match status" value="1"/>
</dbReference>
<evidence type="ECO:0000259" key="5">
    <source>
        <dbReference type="PROSITE" id="PS50931"/>
    </source>
</evidence>
<evidence type="ECO:0000256" key="3">
    <source>
        <dbReference type="ARBA" id="ARBA00023125"/>
    </source>
</evidence>
<dbReference type="Proteomes" id="UP001549036">
    <property type="component" value="Unassembled WGS sequence"/>
</dbReference>